<keyword evidence="1" id="KW-0812">Transmembrane</keyword>
<proteinExistence type="predicted"/>
<keyword evidence="1" id="KW-0472">Membrane</keyword>
<feature type="transmembrane region" description="Helical" evidence="1">
    <location>
        <begin position="18"/>
        <end position="36"/>
    </location>
</feature>
<accession>A0A8B6XC15</accession>
<dbReference type="Proteomes" id="UP000675920">
    <property type="component" value="Unplaced"/>
</dbReference>
<dbReference type="AlphaFoldDB" id="A0A8B6XC15"/>
<evidence type="ECO:0000256" key="1">
    <source>
        <dbReference type="SAM" id="Phobius"/>
    </source>
</evidence>
<dbReference type="RefSeq" id="WP_156924373.1">
    <property type="nucleotide sequence ID" value="NZ_AXWS01000008.1"/>
</dbReference>
<evidence type="ECO:0000313" key="3">
    <source>
        <dbReference type="RefSeq" id="WP_156924373.1"/>
    </source>
</evidence>
<keyword evidence="1" id="KW-1133">Transmembrane helix</keyword>
<reference evidence="3" key="1">
    <citation type="submission" date="2025-08" db="UniProtKB">
        <authorList>
            <consortium name="RefSeq"/>
        </authorList>
    </citation>
    <scope>IDENTIFICATION</scope>
</reference>
<keyword evidence="2" id="KW-1185">Reference proteome</keyword>
<sequence>MSKPHHDDDSLLDPLERAYLQVLWFSTVVFLLLCLARSGNSDELAALGADWLARLC</sequence>
<protein>
    <submittedName>
        <fullName evidence="3">Uncharacterized protein</fullName>
    </submittedName>
</protein>
<evidence type="ECO:0000313" key="2">
    <source>
        <dbReference type="Proteomes" id="UP000675920"/>
    </source>
</evidence>
<organism evidence="2 3">
    <name type="scientific">Derxia gummosa DSM 723</name>
    <dbReference type="NCBI Taxonomy" id="1121388"/>
    <lineage>
        <taxon>Bacteria</taxon>
        <taxon>Pseudomonadati</taxon>
        <taxon>Pseudomonadota</taxon>
        <taxon>Betaproteobacteria</taxon>
        <taxon>Burkholderiales</taxon>
        <taxon>Alcaligenaceae</taxon>
        <taxon>Derxia</taxon>
    </lineage>
</organism>
<name>A0A8B6XC15_9BURK</name>